<comment type="caution">
    <text evidence="2">The sequence shown here is derived from an EMBL/GenBank/DDBJ whole genome shotgun (WGS) entry which is preliminary data.</text>
</comment>
<dbReference type="EMBL" id="JACHOV010000017">
    <property type="protein sequence ID" value="MBB4642868.1"/>
    <property type="molecule type" value="Genomic_DNA"/>
</dbReference>
<dbReference type="InterPro" id="IPR005625">
    <property type="entry name" value="PepSY-ass_TM"/>
</dbReference>
<evidence type="ECO:0000313" key="3">
    <source>
        <dbReference type="Proteomes" id="UP000575068"/>
    </source>
</evidence>
<dbReference type="Pfam" id="PF03929">
    <property type="entry name" value="PepSY_TM"/>
    <property type="match status" value="1"/>
</dbReference>
<keyword evidence="1" id="KW-1133">Transmembrane helix</keyword>
<sequence>MKLLDLLHRWIGGLIGLVLAVLGISGALLVHKDAWVVLPHASDPQVQDTAAIARTVETVMADPARRPDMITFASQNFGLDRLGFADGSGAYITQQGELITRWASQWERPELWLFDLHHHLFAGDLGETIAGIAAIAGLFFVISGVILWTRTRKTFEFRVLPRRISRPAILRHHRDLGVVAAPLLLLALLTGAILVFRPMAALILGPSAPLRIDASLKAPKSPPLPLSASLEWRAMIEAARRRFPDAEIRSLSLPRQNSGLITLRMKKSEEWLPNGRTTLWFAPNSGRLVGARDASRLPDVVKGYNMLYPLHAAKVGGLAYRLMMTFAGLTLGLLGTLTLWSFWFSARKTNSHDRAHRAKLNVISQQRLRP</sequence>
<dbReference type="PANTHER" id="PTHR34219">
    <property type="entry name" value="IRON-REGULATED INNER MEMBRANE PROTEIN-RELATED"/>
    <property type="match status" value="1"/>
</dbReference>
<evidence type="ECO:0000313" key="2">
    <source>
        <dbReference type="EMBL" id="MBB4642868.1"/>
    </source>
</evidence>
<feature type="transmembrane region" description="Helical" evidence="1">
    <location>
        <begin position="7"/>
        <end position="30"/>
    </location>
</feature>
<keyword evidence="3" id="KW-1185">Reference proteome</keyword>
<dbReference type="PANTHER" id="PTHR34219:SF3">
    <property type="entry name" value="BLL7967 PROTEIN"/>
    <property type="match status" value="1"/>
</dbReference>
<organism evidence="2 3">
    <name type="scientific">Rhizorhapis suberifaciens</name>
    <name type="common">corky root of lettuce</name>
    <dbReference type="NCBI Taxonomy" id="13656"/>
    <lineage>
        <taxon>Bacteria</taxon>
        <taxon>Pseudomonadati</taxon>
        <taxon>Pseudomonadota</taxon>
        <taxon>Alphaproteobacteria</taxon>
        <taxon>Sphingomonadales</taxon>
        <taxon>Sphingomonadaceae</taxon>
        <taxon>Rhizorhapis</taxon>
    </lineage>
</organism>
<keyword evidence="1" id="KW-0472">Membrane</keyword>
<dbReference type="RefSeq" id="WP_184477316.1">
    <property type="nucleotide sequence ID" value="NZ_JACHOV010000017.1"/>
</dbReference>
<dbReference type="AlphaFoldDB" id="A0A840HZD0"/>
<evidence type="ECO:0000256" key="1">
    <source>
        <dbReference type="SAM" id="Phobius"/>
    </source>
</evidence>
<name>A0A840HZD0_9SPHN</name>
<dbReference type="Proteomes" id="UP000575068">
    <property type="component" value="Unassembled WGS sequence"/>
</dbReference>
<feature type="transmembrane region" description="Helical" evidence="1">
    <location>
        <begin position="129"/>
        <end position="148"/>
    </location>
</feature>
<accession>A0A840HZD0</accession>
<gene>
    <name evidence="2" type="ORF">HNQ99_003204</name>
</gene>
<feature type="transmembrane region" description="Helical" evidence="1">
    <location>
        <begin position="318"/>
        <end position="344"/>
    </location>
</feature>
<reference evidence="2 3" key="1">
    <citation type="submission" date="2020-08" db="EMBL/GenBank/DDBJ databases">
        <title>Genomic Encyclopedia of Type Strains, Phase IV (KMG-IV): sequencing the most valuable type-strain genomes for metagenomic binning, comparative biology and taxonomic classification.</title>
        <authorList>
            <person name="Goeker M."/>
        </authorList>
    </citation>
    <scope>NUCLEOTIDE SEQUENCE [LARGE SCALE GENOMIC DNA]</scope>
    <source>
        <strain evidence="2 3">DSM 7465</strain>
    </source>
</reference>
<keyword evidence="1" id="KW-0812">Transmembrane</keyword>
<feature type="transmembrane region" description="Helical" evidence="1">
    <location>
        <begin position="176"/>
        <end position="196"/>
    </location>
</feature>
<proteinExistence type="predicted"/>
<protein>
    <submittedName>
        <fullName evidence="2">Putative iron-regulated membrane protein</fullName>
    </submittedName>
</protein>